<keyword evidence="1" id="KW-1133">Transmembrane helix</keyword>
<accession>A0A146K3N4</accession>
<protein>
    <submittedName>
        <fullName evidence="2">Uncharacterized protein</fullName>
    </submittedName>
</protein>
<keyword evidence="1" id="KW-0812">Transmembrane</keyword>
<name>A0A146K3N4_9EUKA</name>
<feature type="non-terminal residue" evidence="2">
    <location>
        <position position="1"/>
    </location>
</feature>
<evidence type="ECO:0000256" key="1">
    <source>
        <dbReference type="SAM" id="Phobius"/>
    </source>
</evidence>
<organism evidence="2">
    <name type="scientific">Trepomonas sp. PC1</name>
    <dbReference type="NCBI Taxonomy" id="1076344"/>
    <lineage>
        <taxon>Eukaryota</taxon>
        <taxon>Metamonada</taxon>
        <taxon>Diplomonadida</taxon>
        <taxon>Hexamitidae</taxon>
        <taxon>Hexamitinae</taxon>
        <taxon>Trepomonas</taxon>
    </lineage>
</organism>
<gene>
    <name evidence="2" type="ORF">TPC1_30011</name>
</gene>
<keyword evidence="1" id="KW-0472">Membrane</keyword>
<sequence length="1789" mass="195126">ADDTCVAIADCKAYMIQLLTTGNPFECANESICPNPEVLVQQNTSYGGAYFCAAGTFCDEPYVTGIPGVCTNIACDIDEEEIEVDTGVIQCVSGCDVKPGYKMIEGVCTACPGVEVQLWDRCSLKDFSSNQKVNNCMVVDLNKICLPPSAKSCPSSTLYYNENGTQKCQFDFLAGNIYRIDNGVMDHLPCDLGQIPISYEVHGNAALHIGICTELSQEKTYELDVAGIYKSYKIEQGDQFTYNVAGGFYVTATCSATDFKMPMKLIKDVFLCQASCNTSFEGNQYYDNTAAYLCEDRDHSCFADNKVKSKVSDGIYKCTDSCDVTCYLDVNGTCIQFNTCEGLIIPVIRTINGTSNIIQLNSLNQYDCYEVESSCPPNFVRISYSHCDWNLSCTDDDVWKLISSYYTCESSCTGADYGLLTNNLCIHRDDCSVVMGANYINALKASATNLHSRCDCAAGKVNIADDTCVAIADCKAYMIQQTGTGLPFECDDPTSCDPGLVLLSSSYSGAYVCGNPALCVPAGFVTEVPGLCAPSCVTGELVWKISPSVFKCVTDCGVRLLTTDHRCVIPSDLPTKRYIMRSNQIDQVEVFQTLSGSYAPVYDENENSVACDLNTHIEVSDQECQLLNSCPTVWDISGSYFDCRSSCTGSSLFNNRVCRQAGTYCSTGNQIQNVSSLYYRCTCDTDEILLGNDICGAEASSPCDLFKPTSSADWYQCGSIEDFCTASQYAQIEVGRTKSFECVVSCDSGFANSSRYCDKFSASCPVKYHVRLANGEVDGQKYTCEASCTSQFVITADQVCMPKVQYCNPSNLDHHWQYDAMNSYYVCQACSPTYLIVDSKCVEQSSTVFDYMSKLNNNAADTAFYKVDFCPVFSKDKICTSDCLTYPYKQITASTVPNTPATTKCVVDCVPAFADNDNMCQADASSTCVGSWRLVAGSTTKVLCDPTCILYDGATRKCVDLDGSDDYAEQCPSSNYYIYQRGSQYSCESSCVSNQLQNITTVSQYLCKAGCASKTVILNSSITHQEETFCVAECPVNYVTRDTSNICEFGSCASLDLFIEAGQCVTECPQNPPIAQADRTCGDTCAAFVEQFGLTETPSNLKHQTLKCVADCVNHMASLYTVGSTYKLCSNSSQGSGKAQAVAKCLNIGSGQTIFVLQSSTYVCATICSDLIQEDGFCQTSGNCLDQTNYVENGVCKSFCTTHFAVNRQCTTITSGTVCDYSAGQFFYKETQQTQYTYFCQASCPFVMKQTVDDILSNGMTNVIYTCQSSCSNLMIKNSTSLTTCVGTTCDQPRVKVEDYCKIISCSASQVLTETGCEALTCPARQFLSGATCTICYNVSNQCKENCDLSNPIEKDYNCYANTPENFAYLNCPFYVESELGVGFKYKCQTDCASGNASVFALASQIKKCTSVLSCSPIPFMAKISNTNVCHNDECPELLQNNSHCVASCPSQYPFKEDDGLHTTLMCSDKCASFYADQMLVCQAPTSSLLSKQTATVVMQFTAADGTVTRYDATECQDPLPYLNVTNQYCQAECTLKSGTNCVVSCPVDAPFEEDHVCKAAQPNCSLGWQFVQETATSTKCVDECDSLISENLTCTADCALFVDSVIFGVVVKQTKQCAAACTSSLYQVVDDINKCVSQCLTELISVSGQFQCVDSCPSGMYLENGFCNIGINQKSVQQDIIIGVGAALVVMVIIIIILIITIKCKTKKQHRENFKDKLNTSRPQVTVFDSAMMGHQEDQSIIPQIAPTQMQPIEPAVSGPKPIQAKPIKEKTKKQLVMEALVNEKEDI</sequence>
<feature type="transmembrane region" description="Helical" evidence="1">
    <location>
        <begin position="1681"/>
        <end position="1703"/>
    </location>
</feature>
<reference evidence="2" key="1">
    <citation type="submission" date="2015-07" db="EMBL/GenBank/DDBJ databases">
        <title>Adaptation to a free-living lifestyle via gene acquisitions in the diplomonad Trepomonas sp. PC1.</title>
        <authorList>
            <person name="Xu F."/>
            <person name="Jerlstrom-Hultqvist J."/>
            <person name="Kolisko M."/>
            <person name="Simpson A.G.B."/>
            <person name="Roger A.J."/>
            <person name="Svard S.G."/>
            <person name="Andersson J.O."/>
        </authorList>
    </citation>
    <scope>NUCLEOTIDE SEQUENCE</scope>
    <source>
        <strain evidence="2">PC1</strain>
    </source>
</reference>
<proteinExistence type="predicted"/>
<evidence type="ECO:0000313" key="2">
    <source>
        <dbReference type="EMBL" id="JAP90494.1"/>
    </source>
</evidence>
<dbReference type="EMBL" id="GDID01006112">
    <property type="protein sequence ID" value="JAP90494.1"/>
    <property type="molecule type" value="Transcribed_RNA"/>
</dbReference>